<evidence type="ECO:0000313" key="4">
    <source>
        <dbReference type="EMBL" id="MCS0633513.1"/>
    </source>
</evidence>
<reference evidence="4" key="1">
    <citation type="submission" date="2022-08" db="EMBL/GenBank/DDBJ databases">
        <title>Reclassification of Massilia species as members of the genera Telluria, Duganella, Pseudoduganella, Mokoshia gen. nov. and Zemynaea gen. nov. using orthogonal and non-orthogonal genome-based approaches.</title>
        <authorList>
            <person name="Bowman J.P."/>
        </authorList>
    </citation>
    <scope>NUCLEOTIDE SEQUENCE</scope>
    <source>
        <strain evidence="4">LMG 11547</strain>
    </source>
</reference>
<dbReference type="InterPro" id="IPR000160">
    <property type="entry name" value="GGDEF_dom"/>
</dbReference>
<comment type="caution">
    <text evidence="4">The sequence shown here is derived from an EMBL/GenBank/DDBJ whole genome shotgun (WGS) entry which is preliminary data.</text>
</comment>
<dbReference type="InterPro" id="IPR029787">
    <property type="entry name" value="Nucleotide_cyclase"/>
</dbReference>
<dbReference type="NCBIfam" id="TIGR00254">
    <property type="entry name" value="GGDEF"/>
    <property type="match status" value="1"/>
</dbReference>
<evidence type="ECO:0000256" key="1">
    <source>
        <dbReference type="ARBA" id="ARBA00012528"/>
    </source>
</evidence>
<keyword evidence="5" id="KW-1185">Reference proteome</keyword>
<keyword evidence="2" id="KW-0472">Membrane</keyword>
<dbReference type="Gene3D" id="3.30.70.270">
    <property type="match status" value="1"/>
</dbReference>
<name>A0ABT2C7X8_9BURK</name>
<feature type="transmembrane region" description="Helical" evidence="2">
    <location>
        <begin position="83"/>
        <end position="102"/>
    </location>
</feature>
<dbReference type="Proteomes" id="UP001165263">
    <property type="component" value="Unassembled WGS sequence"/>
</dbReference>
<keyword evidence="2" id="KW-1133">Transmembrane helix</keyword>
<feature type="transmembrane region" description="Helical" evidence="2">
    <location>
        <begin position="108"/>
        <end position="125"/>
    </location>
</feature>
<dbReference type="PANTHER" id="PTHR45138:SF24">
    <property type="entry name" value="DIGUANYLATE CYCLASE DGCC-RELATED"/>
    <property type="match status" value="1"/>
</dbReference>
<feature type="domain" description="GGDEF" evidence="3">
    <location>
        <begin position="237"/>
        <end position="370"/>
    </location>
</feature>
<dbReference type="EMBL" id="JANUHC010000015">
    <property type="protein sequence ID" value="MCS0633513.1"/>
    <property type="molecule type" value="Genomic_DNA"/>
</dbReference>
<dbReference type="EC" id="2.7.7.65" evidence="1"/>
<dbReference type="SUPFAM" id="SSF55073">
    <property type="entry name" value="Nucleotide cyclase"/>
    <property type="match status" value="1"/>
</dbReference>
<dbReference type="PROSITE" id="PS50887">
    <property type="entry name" value="GGDEF"/>
    <property type="match status" value="1"/>
</dbReference>
<evidence type="ECO:0000256" key="2">
    <source>
        <dbReference type="SAM" id="Phobius"/>
    </source>
</evidence>
<proteinExistence type="predicted"/>
<feature type="transmembrane region" description="Helical" evidence="2">
    <location>
        <begin position="132"/>
        <end position="150"/>
    </location>
</feature>
<evidence type="ECO:0000313" key="5">
    <source>
        <dbReference type="Proteomes" id="UP001165263"/>
    </source>
</evidence>
<gene>
    <name evidence="4" type="ORF">NX786_29660</name>
</gene>
<sequence length="370" mass="40258">MSLISRHEAARMLFGADRKLHRMLQYWAGTAVMYTIVIGVMFGPRALAGEPQARAICLYVAAGVAVFYPLVRIGVRIGLAPTILAGLQGVFSISCHVWGYSIAGPMRGATLVGLPVIVVFCVFALRPRQTLTLTAFNLAVMGGTMSWLAAHDPVHFPPAAEAVNFVFVAVASLAVTLLTGEMSKLRARLKTQKDELLTALDTIRTLATIDELTKLTNRRHMNELLAQEERRRDAARGPTCIAVLDIDFFKRINDSLGHAAGDSVLRDFAHATRAELREGDALARWGGEEFLLMLPNTTPANARAVLERMRERVAALAPAVEPCSGAEHRVSFSAGLSIWHPDEPIVETVNRADKALYAAKAAGRNRVIEA</sequence>
<dbReference type="SMART" id="SM00267">
    <property type="entry name" value="GGDEF"/>
    <property type="match status" value="1"/>
</dbReference>
<dbReference type="Pfam" id="PF00990">
    <property type="entry name" value="GGDEF"/>
    <property type="match status" value="1"/>
</dbReference>
<evidence type="ECO:0000259" key="3">
    <source>
        <dbReference type="PROSITE" id="PS50887"/>
    </source>
</evidence>
<dbReference type="PANTHER" id="PTHR45138">
    <property type="entry name" value="REGULATORY COMPONENTS OF SENSORY TRANSDUCTION SYSTEM"/>
    <property type="match status" value="1"/>
</dbReference>
<dbReference type="InterPro" id="IPR050469">
    <property type="entry name" value="Diguanylate_Cyclase"/>
</dbReference>
<accession>A0ABT2C7X8</accession>
<dbReference type="CDD" id="cd01949">
    <property type="entry name" value="GGDEF"/>
    <property type="match status" value="1"/>
</dbReference>
<keyword evidence="2" id="KW-0812">Transmembrane</keyword>
<feature type="transmembrane region" description="Helical" evidence="2">
    <location>
        <begin position="53"/>
        <end position="71"/>
    </location>
</feature>
<feature type="transmembrane region" description="Helical" evidence="2">
    <location>
        <begin position="26"/>
        <end position="47"/>
    </location>
</feature>
<dbReference type="RefSeq" id="WP_259452476.1">
    <property type="nucleotide sequence ID" value="NZ_CP119520.1"/>
</dbReference>
<feature type="transmembrane region" description="Helical" evidence="2">
    <location>
        <begin position="162"/>
        <end position="180"/>
    </location>
</feature>
<protein>
    <recommendedName>
        <fullName evidence="1">diguanylate cyclase</fullName>
        <ecNumber evidence="1">2.7.7.65</ecNumber>
    </recommendedName>
</protein>
<dbReference type="InterPro" id="IPR043128">
    <property type="entry name" value="Rev_trsase/Diguanyl_cyclase"/>
</dbReference>
<organism evidence="4 5">
    <name type="scientific">Telluria mixta</name>
    <dbReference type="NCBI Taxonomy" id="34071"/>
    <lineage>
        <taxon>Bacteria</taxon>
        <taxon>Pseudomonadati</taxon>
        <taxon>Pseudomonadota</taxon>
        <taxon>Betaproteobacteria</taxon>
        <taxon>Burkholderiales</taxon>
        <taxon>Oxalobacteraceae</taxon>
        <taxon>Telluria group</taxon>
        <taxon>Telluria</taxon>
    </lineage>
</organism>